<dbReference type="SUPFAM" id="SSF53098">
    <property type="entry name" value="Ribonuclease H-like"/>
    <property type="match status" value="1"/>
</dbReference>
<dbReference type="InterPro" id="IPR012337">
    <property type="entry name" value="RNaseH-like_sf"/>
</dbReference>
<name>A0A5J4VBK2_9EUKA</name>
<evidence type="ECO:0000259" key="1">
    <source>
        <dbReference type="PROSITE" id="PS50994"/>
    </source>
</evidence>
<evidence type="ECO:0000313" key="3">
    <source>
        <dbReference type="Proteomes" id="UP000324800"/>
    </source>
</evidence>
<dbReference type="InterPro" id="IPR036397">
    <property type="entry name" value="RNaseH_sf"/>
</dbReference>
<dbReference type="Proteomes" id="UP000324800">
    <property type="component" value="Unassembled WGS sequence"/>
</dbReference>
<accession>A0A5J4VBK2</accession>
<organism evidence="2 3">
    <name type="scientific">Streblomastix strix</name>
    <dbReference type="NCBI Taxonomy" id="222440"/>
    <lineage>
        <taxon>Eukaryota</taxon>
        <taxon>Metamonada</taxon>
        <taxon>Preaxostyla</taxon>
        <taxon>Oxymonadida</taxon>
        <taxon>Streblomastigidae</taxon>
        <taxon>Streblomastix</taxon>
    </lineage>
</organism>
<protein>
    <recommendedName>
        <fullName evidence="1">Integrase catalytic domain-containing protein</fullName>
    </recommendedName>
</protein>
<comment type="caution">
    <text evidence="2">The sequence shown here is derived from an EMBL/GenBank/DDBJ whole genome shotgun (WGS) entry which is preliminary data.</text>
</comment>
<dbReference type="GO" id="GO:0003676">
    <property type="term" value="F:nucleic acid binding"/>
    <property type="evidence" value="ECO:0007669"/>
    <property type="project" value="InterPro"/>
</dbReference>
<gene>
    <name evidence="2" type="ORF">EZS28_024681</name>
</gene>
<evidence type="ECO:0000313" key="2">
    <source>
        <dbReference type="EMBL" id="KAA6379792.1"/>
    </source>
</evidence>
<feature type="domain" description="Integrase catalytic" evidence="1">
    <location>
        <begin position="163"/>
        <end position="348"/>
    </location>
</feature>
<dbReference type="AlphaFoldDB" id="A0A5J4VBK2"/>
<dbReference type="GO" id="GO:0015074">
    <property type="term" value="P:DNA integration"/>
    <property type="evidence" value="ECO:0007669"/>
    <property type="project" value="InterPro"/>
</dbReference>
<dbReference type="InterPro" id="IPR001584">
    <property type="entry name" value="Integrase_cat-core"/>
</dbReference>
<dbReference type="Gene3D" id="3.30.420.10">
    <property type="entry name" value="Ribonuclease H-like superfamily/Ribonuclease H"/>
    <property type="match status" value="1"/>
</dbReference>
<dbReference type="EMBL" id="SNRW01008268">
    <property type="protein sequence ID" value="KAA6379792.1"/>
    <property type="molecule type" value="Genomic_DNA"/>
</dbReference>
<reference evidence="2 3" key="1">
    <citation type="submission" date="2019-03" db="EMBL/GenBank/DDBJ databases">
        <title>Single cell metagenomics reveals metabolic interactions within the superorganism composed of flagellate Streblomastix strix and complex community of Bacteroidetes bacteria on its surface.</title>
        <authorList>
            <person name="Treitli S.C."/>
            <person name="Kolisko M."/>
            <person name="Husnik F."/>
            <person name="Keeling P."/>
            <person name="Hampl V."/>
        </authorList>
    </citation>
    <scope>NUCLEOTIDE SEQUENCE [LARGE SCALE GENOMIC DNA]</scope>
    <source>
        <strain evidence="2">ST1C</strain>
    </source>
</reference>
<sequence length="461" mass="54283">MQRNLRTRRVKSSAQILDELLKRFDKNKKQTDIAEDSMKLSIQTMLKQPRRLNLTEFVGEIQIQDSDNEIPVIIENADKIQYGGKTIQDWFDDYIAKELQKGKKRQNIRLPLEKIEQTSQTIKFPFKSKIKAYEQVHGIKLKQEQKATTISVPDYQIKQLPEKFGRPYFSYEFGSWEIDIVFSMNPELVRINQIYLFCININTKYLVVYPLHSKSQEDIEKALQNLVQTQNVTHIRGDGEKGFASNQLMQFYNKNDIETYFVNGSRELTNHNRVVDSVIRTIRNAFGQDDSSFADSNGSVADSIFDRGVRKGFANPKLMQQMVDIYNDTPHGAFENKFTPKQVNSLKELEGYFIRKNDKKLREVKQVQQDQGFNKYKPGNILMIHVDYLRTMHRYMKQRRNYNELAKFIKYDNGNVECLLLKPFTDLDRITVPIYYTKFVCENEQQLNSPQFKKFKDQFLN</sequence>
<proteinExistence type="predicted"/>
<dbReference type="PROSITE" id="PS50994">
    <property type="entry name" value="INTEGRASE"/>
    <property type="match status" value="1"/>
</dbReference>